<dbReference type="PANTHER" id="PTHR43050">
    <property type="entry name" value="SERINE / THREONINE RACEMASE FAMILY MEMBER"/>
    <property type="match status" value="1"/>
</dbReference>
<dbReference type="GO" id="GO:0030378">
    <property type="term" value="F:serine racemase activity"/>
    <property type="evidence" value="ECO:0007669"/>
    <property type="project" value="TreeGrafter"/>
</dbReference>
<dbReference type="InterPro" id="IPR001926">
    <property type="entry name" value="TrpB-like_PALP"/>
</dbReference>
<dbReference type="FunFam" id="3.40.50.1100:FF:000007">
    <property type="entry name" value="L-threonine dehydratase catabolic TdcB"/>
    <property type="match status" value="1"/>
</dbReference>
<evidence type="ECO:0000256" key="12">
    <source>
        <dbReference type="ARBA" id="ARBA00031427"/>
    </source>
</evidence>
<dbReference type="PROSITE" id="PS00165">
    <property type="entry name" value="DEHYDRATASE_SER_THR"/>
    <property type="match status" value="1"/>
</dbReference>
<dbReference type="GO" id="GO:0005524">
    <property type="term" value="F:ATP binding"/>
    <property type="evidence" value="ECO:0007669"/>
    <property type="project" value="TreeGrafter"/>
</dbReference>
<evidence type="ECO:0000256" key="8">
    <source>
        <dbReference type="ARBA" id="ARBA00022842"/>
    </source>
</evidence>
<name>A0A372LQ13_9BACI</name>
<comment type="function">
    <text evidence="11">Catalyzes the anaerobic formation of alpha-ketobutyrate and ammonia from threonine in a two-step reaction. The first step involved a dehydration of threonine and a production of enamine intermediates (aminocrotonate), which tautomerizes to its imine form (iminobutyrate). Both intermediates are unstable and short-lived. The second step is the nonenzymatic hydrolysis of the enamine/imine intermediates to form 2-ketobutyrate and free ammonia. In the low water environment of the cell, the second step is accelerated by RidA.</text>
</comment>
<keyword evidence="9" id="KW-0663">Pyridoxal phosphate</keyword>
<comment type="cofactor">
    <cofactor evidence="5">
        <name>Mg(2+)</name>
        <dbReference type="ChEBI" id="CHEBI:18420"/>
    </cofactor>
</comment>
<keyword evidence="10" id="KW-0456">Lyase</keyword>
<evidence type="ECO:0000256" key="1">
    <source>
        <dbReference type="ARBA" id="ARBA00001274"/>
    </source>
</evidence>
<dbReference type="GO" id="GO:0003941">
    <property type="term" value="F:L-serine ammonia-lyase activity"/>
    <property type="evidence" value="ECO:0007669"/>
    <property type="project" value="TreeGrafter"/>
</dbReference>
<dbReference type="GO" id="GO:0018114">
    <property type="term" value="F:threonine racemase activity"/>
    <property type="evidence" value="ECO:0007669"/>
    <property type="project" value="TreeGrafter"/>
</dbReference>
<dbReference type="AlphaFoldDB" id="A0A372LQ13"/>
<dbReference type="CDD" id="cd01562">
    <property type="entry name" value="Thr-dehyd"/>
    <property type="match status" value="1"/>
</dbReference>
<protein>
    <recommendedName>
        <fullName evidence="7">threonine ammonia-lyase</fullName>
        <ecNumber evidence="7">4.3.1.19</ecNumber>
    </recommendedName>
    <alternativeName>
        <fullName evidence="12">Threonine deaminase</fullName>
    </alternativeName>
</protein>
<comment type="cofactor">
    <cofactor evidence="2">
        <name>Ca(2+)</name>
        <dbReference type="ChEBI" id="CHEBI:29108"/>
    </cofactor>
</comment>
<dbReference type="PANTHER" id="PTHR43050:SF1">
    <property type="entry name" value="SERINE RACEMASE"/>
    <property type="match status" value="1"/>
</dbReference>
<evidence type="ECO:0000256" key="3">
    <source>
        <dbReference type="ARBA" id="ARBA00001933"/>
    </source>
</evidence>
<evidence type="ECO:0000256" key="5">
    <source>
        <dbReference type="ARBA" id="ARBA00001946"/>
    </source>
</evidence>
<dbReference type="Gene3D" id="3.40.50.1100">
    <property type="match status" value="2"/>
</dbReference>
<dbReference type="OrthoDB" id="9811476at2"/>
<gene>
    <name evidence="14" type="ORF">D0469_06815</name>
</gene>
<dbReference type="GO" id="GO:0004794">
    <property type="term" value="F:threonine deaminase activity"/>
    <property type="evidence" value="ECO:0007669"/>
    <property type="project" value="UniProtKB-EC"/>
</dbReference>
<dbReference type="Proteomes" id="UP000264541">
    <property type="component" value="Unassembled WGS sequence"/>
</dbReference>
<dbReference type="EMBL" id="QVTE01000016">
    <property type="protein sequence ID" value="RFU70305.1"/>
    <property type="molecule type" value="Genomic_DNA"/>
</dbReference>
<evidence type="ECO:0000313" key="14">
    <source>
        <dbReference type="EMBL" id="RFU70305.1"/>
    </source>
</evidence>
<comment type="caution">
    <text evidence="14">The sequence shown here is derived from an EMBL/GenBank/DDBJ whole genome shotgun (WGS) entry which is preliminary data.</text>
</comment>
<proteinExistence type="inferred from homology"/>
<dbReference type="GO" id="GO:0030170">
    <property type="term" value="F:pyridoxal phosphate binding"/>
    <property type="evidence" value="ECO:0007669"/>
    <property type="project" value="InterPro"/>
</dbReference>
<evidence type="ECO:0000256" key="2">
    <source>
        <dbReference type="ARBA" id="ARBA00001913"/>
    </source>
</evidence>
<dbReference type="InterPro" id="IPR036052">
    <property type="entry name" value="TrpB-like_PALP_sf"/>
</dbReference>
<evidence type="ECO:0000256" key="7">
    <source>
        <dbReference type="ARBA" id="ARBA00012096"/>
    </source>
</evidence>
<dbReference type="Pfam" id="PF00291">
    <property type="entry name" value="PALP"/>
    <property type="match status" value="1"/>
</dbReference>
<evidence type="ECO:0000256" key="10">
    <source>
        <dbReference type="ARBA" id="ARBA00023239"/>
    </source>
</evidence>
<reference evidence="14 15" key="1">
    <citation type="submission" date="2018-08" db="EMBL/GenBank/DDBJ databases">
        <title>Bacillus chawlae sp. nov., Bacillus glennii sp. nov., and Bacillus saganii sp. nov. Isolated from the Vehicle Assembly Building at Kennedy Space Center where the Viking Spacecraft were Assembled.</title>
        <authorList>
            <person name="Seuylemezian A."/>
            <person name="Vaishampayan P."/>
        </authorList>
    </citation>
    <scope>NUCLEOTIDE SEQUENCE [LARGE SCALE GENOMIC DNA]</scope>
    <source>
        <strain evidence="14 15">V47-23a</strain>
    </source>
</reference>
<evidence type="ECO:0000256" key="4">
    <source>
        <dbReference type="ARBA" id="ARBA00001936"/>
    </source>
</evidence>
<keyword evidence="15" id="KW-1185">Reference proteome</keyword>
<evidence type="ECO:0000313" key="15">
    <source>
        <dbReference type="Proteomes" id="UP000264541"/>
    </source>
</evidence>
<comment type="similarity">
    <text evidence="6">Belongs to the serine/threonine dehydratase family.</text>
</comment>
<keyword evidence="8" id="KW-0460">Magnesium</keyword>
<dbReference type="EC" id="4.3.1.19" evidence="7"/>
<dbReference type="SUPFAM" id="SSF53686">
    <property type="entry name" value="Tryptophan synthase beta subunit-like PLP-dependent enzymes"/>
    <property type="match status" value="1"/>
</dbReference>
<evidence type="ECO:0000256" key="6">
    <source>
        <dbReference type="ARBA" id="ARBA00010869"/>
    </source>
</evidence>
<dbReference type="InterPro" id="IPR000634">
    <property type="entry name" value="Ser/Thr_deHydtase_PyrdxlP-BS"/>
</dbReference>
<evidence type="ECO:0000256" key="9">
    <source>
        <dbReference type="ARBA" id="ARBA00022898"/>
    </source>
</evidence>
<comment type="catalytic activity">
    <reaction evidence="1">
        <text>L-threonine = 2-oxobutanoate + NH4(+)</text>
        <dbReference type="Rhea" id="RHEA:22108"/>
        <dbReference type="ChEBI" id="CHEBI:16763"/>
        <dbReference type="ChEBI" id="CHEBI:28938"/>
        <dbReference type="ChEBI" id="CHEBI:57926"/>
        <dbReference type="EC" id="4.3.1.19"/>
    </reaction>
</comment>
<feature type="domain" description="Tryptophan synthase beta chain-like PALP" evidence="13">
    <location>
        <begin position="17"/>
        <end position="298"/>
    </location>
</feature>
<dbReference type="FunFam" id="3.40.50.1100:FF:000005">
    <property type="entry name" value="Threonine dehydratase catabolic"/>
    <property type="match status" value="1"/>
</dbReference>
<comment type="cofactor">
    <cofactor evidence="3">
        <name>pyridoxal 5'-phosphate</name>
        <dbReference type="ChEBI" id="CHEBI:597326"/>
    </cofactor>
</comment>
<dbReference type="GO" id="GO:0000287">
    <property type="term" value="F:magnesium ion binding"/>
    <property type="evidence" value="ECO:0007669"/>
    <property type="project" value="TreeGrafter"/>
</dbReference>
<organism evidence="14 15">
    <name type="scientific">Peribacillus saganii</name>
    <dbReference type="NCBI Taxonomy" id="2303992"/>
    <lineage>
        <taxon>Bacteria</taxon>
        <taxon>Bacillati</taxon>
        <taxon>Bacillota</taxon>
        <taxon>Bacilli</taxon>
        <taxon>Bacillales</taxon>
        <taxon>Bacillaceae</taxon>
        <taxon>Peribacillus</taxon>
    </lineage>
</organism>
<comment type="cofactor">
    <cofactor evidence="4">
        <name>Mn(2+)</name>
        <dbReference type="ChEBI" id="CHEBI:29035"/>
    </cofactor>
</comment>
<evidence type="ECO:0000259" key="13">
    <source>
        <dbReference type="Pfam" id="PF00291"/>
    </source>
</evidence>
<accession>A0A372LQ13</accession>
<evidence type="ECO:0000256" key="11">
    <source>
        <dbReference type="ARBA" id="ARBA00025527"/>
    </source>
</evidence>
<sequence length="317" mass="34269">MITLDAIKEAREAIRSFVIKTPILSYGLEDADNQIFLKAEHLQKTNSFKIRGATNKLLKEVQNGAMHAVTASSGNHGQAVAYNAFQLGIKATIVTPTNVVLPKLQAIQKFNGKIELCGTTSEERIAHAQSLTLEKGTVFVHPYDDWDIIAGQGTIGLEVLDQVSGLDAVYVPIGGGGLISGIAAAIKESNPRIKVIGAEPELANDTFLSLQQGTRRSIGETTTIADGLRTSIPGEKTFPIVQKYVDEVILVSENQIQDAFTWSLTKMKQLIEPSSAVAVAAALRHPKRKEKVLAVVSGGNVDPQSISQYLNLRQIQF</sequence>
<dbReference type="GO" id="GO:0070179">
    <property type="term" value="P:D-serine biosynthetic process"/>
    <property type="evidence" value="ECO:0007669"/>
    <property type="project" value="TreeGrafter"/>
</dbReference>